<name>A0AAN7VKY4_9PEZI</name>
<proteinExistence type="predicted"/>
<keyword evidence="1" id="KW-0812">Transmembrane</keyword>
<dbReference type="PANTHER" id="PTHR43111:SF1">
    <property type="entry name" value="ALDEHYDE DEHYDROGENASE B-RELATED"/>
    <property type="match status" value="1"/>
</dbReference>
<dbReference type="EMBL" id="JAVRQU010000025">
    <property type="protein sequence ID" value="KAK5690366.1"/>
    <property type="molecule type" value="Genomic_DNA"/>
</dbReference>
<organism evidence="2 3">
    <name type="scientific">Elasticomyces elasticus</name>
    <dbReference type="NCBI Taxonomy" id="574655"/>
    <lineage>
        <taxon>Eukaryota</taxon>
        <taxon>Fungi</taxon>
        <taxon>Dikarya</taxon>
        <taxon>Ascomycota</taxon>
        <taxon>Pezizomycotina</taxon>
        <taxon>Dothideomycetes</taxon>
        <taxon>Dothideomycetidae</taxon>
        <taxon>Mycosphaerellales</taxon>
        <taxon>Teratosphaeriaceae</taxon>
        <taxon>Elasticomyces</taxon>
    </lineage>
</organism>
<evidence type="ECO:0000313" key="3">
    <source>
        <dbReference type="Proteomes" id="UP001310594"/>
    </source>
</evidence>
<dbReference type="InterPro" id="IPR016161">
    <property type="entry name" value="Ald_DH/histidinol_DH"/>
</dbReference>
<reference evidence="2" key="1">
    <citation type="submission" date="2023-08" db="EMBL/GenBank/DDBJ databases">
        <title>Black Yeasts Isolated from many extreme environments.</title>
        <authorList>
            <person name="Coleine C."/>
            <person name="Stajich J.E."/>
            <person name="Selbmann L."/>
        </authorList>
    </citation>
    <scope>NUCLEOTIDE SEQUENCE</scope>
    <source>
        <strain evidence="2">CCFEE 5810</strain>
    </source>
</reference>
<sequence length="486" mass="52364">MAETFPRVRAAAIDGRAHNVFYRQIQLERLCQAIISNIDSLCDTIATDYNHNSSEIAVEINLTVSAIRRDYATLDSKQALSEEYLIANGEDAPGGSKPVGIVYIEPCRHTLLYSVVVPLSAAIAAGNCVIVLLENNLRAVSALLRQVLLNALDPDTFAVASLPIDDASLLSSLVHINQNNSEQWPRANQRFSPAQSRTLAIVDRTADAKSAARELVAARFSFGGRSPYAPDVVLVNEFTRQSFLQAVVAESVALGSTSISKGDAKHKPTGSPGVSEQIEALRKADPEVRVIVQERNFAVVETESRKSDFLTQKITAPVMVVHTIRSLDDAIDLIANTNDGIPALAAYHFSNPASAKYLTQFVDARVSFVNSIPRELLVGPAFPAAHPIDISARYPLHLFTEQSPAYIKSAAKSQSLSAALASSDNDSARTLIAQAKAPLAAMKRHPGGGVGFFEQGFLLNAALILTTTISVAGSAIYWGLKYRRSV</sequence>
<gene>
    <name evidence="2" type="ORF">LTR97_012234</name>
</gene>
<dbReference type="Gene3D" id="3.40.605.10">
    <property type="entry name" value="Aldehyde Dehydrogenase, Chain A, domain 1"/>
    <property type="match status" value="1"/>
</dbReference>
<keyword evidence="1" id="KW-0472">Membrane</keyword>
<evidence type="ECO:0000256" key="1">
    <source>
        <dbReference type="SAM" id="Phobius"/>
    </source>
</evidence>
<dbReference type="GO" id="GO:0016620">
    <property type="term" value="F:oxidoreductase activity, acting on the aldehyde or oxo group of donors, NAD or NADP as acceptor"/>
    <property type="evidence" value="ECO:0007669"/>
    <property type="project" value="InterPro"/>
</dbReference>
<comment type="caution">
    <text evidence="2">The sequence shown here is derived from an EMBL/GenBank/DDBJ whole genome shotgun (WGS) entry which is preliminary data.</text>
</comment>
<dbReference type="PANTHER" id="PTHR43111">
    <property type="entry name" value="ALDEHYDE DEHYDROGENASE B-RELATED"/>
    <property type="match status" value="1"/>
</dbReference>
<dbReference type="InterPro" id="IPR016163">
    <property type="entry name" value="Ald_DH_C"/>
</dbReference>
<dbReference type="Gene3D" id="3.40.309.10">
    <property type="entry name" value="Aldehyde Dehydrogenase, Chain A, domain 2"/>
    <property type="match status" value="1"/>
</dbReference>
<feature type="transmembrane region" description="Helical" evidence="1">
    <location>
        <begin position="457"/>
        <end position="480"/>
    </location>
</feature>
<evidence type="ECO:0008006" key="4">
    <source>
        <dbReference type="Google" id="ProtNLM"/>
    </source>
</evidence>
<dbReference type="InterPro" id="IPR016162">
    <property type="entry name" value="Ald_DH_N"/>
</dbReference>
<dbReference type="AlphaFoldDB" id="A0AAN7VKY4"/>
<keyword evidence="1" id="KW-1133">Transmembrane helix</keyword>
<dbReference type="SUPFAM" id="SSF53720">
    <property type="entry name" value="ALDH-like"/>
    <property type="match status" value="1"/>
</dbReference>
<evidence type="ECO:0000313" key="2">
    <source>
        <dbReference type="EMBL" id="KAK5690366.1"/>
    </source>
</evidence>
<dbReference type="Proteomes" id="UP001310594">
    <property type="component" value="Unassembled WGS sequence"/>
</dbReference>
<protein>
    <recommendedName>
        <fullName evidence="4">Aldehyde dehydrogenase domain-containing protein</fullName>
    </recommendedName>
</protein>
<accession>A0AAN7VKY4</accession>